<evidence type="ECO:0000313" key="1">
    <source>
        <dbReference type="EMBL" id="TVT25336.1"/>
    </source>
</evidence>
<evidence type="ECO:0000313" key="2">
    <source>
        <dbReference type="Proteomes" id="UP000318578"/>
    </source>
</evidence>
<dbReference type="RefSeq" id="WP_144633390.1">
    <property type="nucleotide sequence ID" value="NZ_BNAX01000014.1"/>
</dbReference>
<proteinExistence type="predicted"/>
<dbReference type="InterPro" id="IPR027056">
    <property type="entry name" value="Gluconate_2DH_su3"/>
</dbReference>
<gene>
    <name evidence="1" type="ORF">FNH06_03445</name>
</gene>
<protein>
    <submittedName>
        <fullName evidence="1">Gluconate 2-dehydrogenase subunit 3 family protein</fullName>
    </submittedName>
</protein>
<organism evidence="1 2">
    <name type="scientific">Amycolatopsis acidiphila</name>
    <dbReference type="NCBI Taxonomy" id="715473"/>
    <lineage>
        <taxon>Bacteria</taxon>
        <taxon>Bacillati</taxon>
        <taxon>Actinomycetota</taxon>
        <taxon>Actinomycetes</taxon>
        <taxon>Pseudonocardiales</taxon>
        <taxon>Pseudonocardiaceae</taxon>
        <taxon>Amycolatopsis</taxon>
    </lineage>
</organism>
<dbReference type="OrthoDB" id="8400810at2"/>
<dbReference type="Pfam" id="PF13618">
    <property type="entry name" value="Gluconate_2-dh3"/>
    <property type="match status" value="1"/>
</dbReference>
<sequence>MDHPLLFLNREEAAVLDALVEEILPGEEGSPGASEAGVVEYIDRSLAGFLRDLQPVYRAGLTALRELSGDVTFSDLDAGARREFVATLAESPDFAGRFFRIVREHTVQGYFGDPAYGGNRDLAGWKLVGFPGAQWGYSAEQMRPGVDSREIPLLTIKDLYARIGGGR</sequence>
<name>A0A558AM48_9PSEU</name>
<accession>A0A558AM48</accession>
<comment type="caution">
    <text evidence="1">The sequence shown here is derived from an EMBL/GenBank/DDBJ whole genome shotgun (WGS) entry which is preliminary data.</text>
</comment>
<dbReference type="Proteomes" id="UP000318578">
    <property type="component" value="Unassembled WGS sequence"/>
</dbReference>
<reference evidence="1 2" key="1">
    <citation type="submission" date="2019-07" db="EMBL/GenBank/DDBJ databases">
        <title>New species of Amycolatopsis and Streptomyces.</title>
        <authorList>
            <person name="Duangmal K."/>
            <person name="Teo W.F.A."/>
            <person name="Lipun K."/>
        </authorList>
    </citation>
    <scope>NUCLEOTIDE SEQUENCE [LARGE SCALE GENOMIC DNA]</scope>
    <source>
        <strain evidence="1 2">JCM 30562</strain>
    </source>
</reference>
<dbReference type="EMBL" id="VJZA01000003">
    <property type="protein sequence ID" value="TVT25336.1"/>
    <property type="molecule type" value="Genomic_DNA"/>
</dbReference>
<dbReference type="AlphaFoldDB" id="A0A558AM48"/>
<keyword evidence="2" id="KW-1185">Reference proteome</keyword>